<feature type="signal peptide" evidence="7">
    <location>
        <begin position="1"/>
        <end position="24"/>
    </location>
</feature>
<feature type="chain" id="PRO_5047460129" description="histidine kinase" evidence="7">
    <location>
        <begin position="25"/>
        <end position="922"/>
    </location>
</feature>
<dbReference type="InterPro" id="IPR011623">
    <property type="entry name" value="7TMR_DISM_rcpt_extracell_dom1"/>
</dbReference>
<name>A0ABV7T3L4_9GAMM</name>
<organism evidence="10 11">
    <name type="scientific">Stutzerimonas tarimensis</name>
    <dbReference type="NCBI Taxonomy" id="1507735"/>
    <lineage>
        <taxon>Bacteria</taxon>
        <taxon>Pseudomonadati</taxon>
        <taxon>Pseudomonadota</taxon>
        <taxon>Gammaproteobacteria</taxon>
        <taxon>Pseudomonadales</taxon>
        <taxon>Pseudomonadaceae</taxon>
        <taxon>Stutzerimonas</taxon>
    </lineage>
</organism>
<dbReference type="InterPro" id="IPR036097">
    <property type="entry name" value="HisK_dim/P_sf"/>
</dbReference>
<evidence type="ECO:0000256" key="6">
    <source>
        <dbReference type="SAM" id="Phobius"/>
    </source>
</evidence>
<dbReference type="PANTHER" id="PTHR45339">
    <property type="entry name" value="HYBRID SIGNAL TRANSDUCTION HISTIDINE KINASE J"/>
    <property type="match status" value="1"/>
</dbReference>
<dbReference type="SUPFAM" id="SSF47384">
    <property type="entry name" value="Homodimeric domain of signal transducing histidine kinase"/>
    <property type="match status" value="1"/>
</dbReference>
<evidence type="ECO:0000259" key="8">
    <source>
        <dbReference type="PROSITE" id="PS50109"/>
    </source>
</evidence>
<dbReference type="Gene3D" id="1.10.287.130">
    <property type="match status" value="1"/>
</dbReference>
<feature type="domain" description="Response regulatory" evidence="9">
    <location>
        <begin position="794"/>
        <end position="913"/>
    </location>
</feature>
<dbReference type="Pfam" id="PF00072">
    <property type="entry name" value="Response_reg"/>
    <property type="match status" value="2"/>
</dbReference>
<keyword evidence="6" id="KW-0472">Membrane</keyword>
<feature type="domain" description="Response regulatory" evidence="9">
    <location>
        <begin position="642"/>
        <end position="764"/>
    </location>
</feature>
<dbReference type="Pfam" id="PF02518">
    <property type="entry name" value="HATPase_c"/>
    <property type="match status" value="1"/>
</dbReference>
<dbReference type="SMART" id="SM00388">
    <property type="entry name" value="HisKA"/>
    <property type="match status" value="1"/>
</dbReference>
<dbReference type="EMBL" id="JBHRXZ010000015">
    <property type="protein sequence ID" value="MFC3607157.1"/>
    <property type="molecule type" value="Genomic_DNA"/>
</dbReference>
<dbReference type="Pfam" id="PF07695">
    <property type="entry name" value="7TMR-DISM_7TM"/>
    <property type="match status" value="1"/>
</dbReference>
<dbReference type="CDD" id="cd17546">
    <property type="entry name" value="REC_hyHK_CKI1_RcsC-like"/>
    <property type="match status" value="2"/>
</dbReference>
<comment type="caution">
    <text evidence="10">The sequence shown here is derived from an EMBL/GenBank/DDBJ whole genome shotgun (WGS) entry which is preliminary data.</text>
</comment>
<feature type="transmembrane region" description="Helical" evidence="6">
    <location>
        <begin position="205"/>
        <end position="228"/>
    </location>
</feature>
<gene>
    <name evidence="10" type="ORF">ACFOMF_05110</name>
</gene>
<feature type="modified residue" description="4-aspartylphosphate" evidence="5">
    <location>
        <position position="843"/>
    </location>
</feature>
<protein>
    <recommendedName>
        <fullName evidence="2">histidine kinase</fullName>
        <ecNumber evidence="2">2.7.13.3</ecNumber>
    </recommendedName>
</protein>
<evidence type="ECO:0000259" key="9">
    <source>
        <dbReference type="PROSITE" id="PS50110"/>
    </source>
</evidence>
<dbReference type="InterPro" id="IPR036890">
    <property type="entry name" value="HATPase_C_sf"/>
</dbReference>
<dbReference type="InterPro" id="IPR011006">
    <property type="entry name" value="CheY-like_superfamily"/>
</dbReference>
<dbReference type="CDD" id="cd00082">
    <property type="entry name" value="HisKA"/>
    <property type="match status" value="1"/>
</dbReference>
<dbReference type="SUPFAM" id="SSF55874">
    <property type="entry name" value="ATPase domain of HSP90 chaperone/DNA topoisomerase II/histidine kinase"/>
    <property type="match status" value="1"/>
</dbReference>
<evidence type="ECO:0000256" key="3">
    <source>
        <dbReference type="ARBA" id="ARBA00022553"/>
    </source>
</evidence>
<feature type="transmembrane region" description="Helical" evidence="6">
    <location>
        <begin position="174"/>
        <end position="193"/>
    </location>
</feature>
<feature type="transmembrane region" description="Helical" evidence="6">
    <location>
        <begin position="327"/>
        <end position="348"/>
    </location>
</feature>
<reference evidence="11" key="1">
    <citation type="journal article" date="2019" name="Int. J. Syst. Evol. Microbiol.">
        <title>The Global Catalogue of Microorganisms (GCM) 10K type strain sequencing project: providing services to taxonomists for standard genome sequencing and annotation.</title>
        <authorList>
            <consortium name="The Broad Institute Genomics Platform"/>
            <consortium name="The Broad Institute Genome Sequencing Center for Infectious Disease"/>
            <person name="Wu L."/>
            <person name="Ma J."/>
        </authorList>
    </citation>
    <scope>NUCLEOTIDE SEQUENCE [LARGE SCALE GENOMIC DNA]</scope>
    <source>
        <strain evidence="11">KCTC 42447</strain>
    </source>
</reference>
<dbReference type="Proteomes" id="UP001595630">
    <property type="component" value="Unassembled WGS sequence"/>
</dbReference>
<dbReference type="EC" id="2.7.13.3" evidence="2"/>
<evidence type="ECO:0000256" key="7">
    <source>
        <dbReference type="SAM" id="SignalP"/>
    </source>
</evidence>
<evidence type="ECO:0000256" key="4">
    <source>
        <dbReference type="ARBA" id="ARBA00023012"/>
    </source>
</evidence>
<keyword evidence="4" id="KW-0902">Two-component regulatory system</keyword>
<dbReference type="InterPro" id="IPR003594">
    <property type="entry name" value="HATPase_dom"/>
</dbReference>
<dbReference type="InterPro" id="IPR005467">
    <property type="entry name" value="His_kinase_dom"/>
</dbReference>
<keyword evidence="6" id="KW-1133">Transmembrane helix</keyword>
<keyword evidence="11" id="KW-1185">Reference proteome</keyword>
<dbReference type="Pfam" id="PF00512">
    <property type="entry name" value="HisKA"/>
    <property type="match status" value="1"/>
</dbReference>
<evidence type="ECO:0000256" key="1">
    <source>
        <dbReference type="ARBA" id="ARBA00000085"/>
    </source>
</evidence>
<evidence type="ECO:0000313" key="11">
    <source>
        <dbReference type="Proteomes" id="UP001595630"/>
    </source>
</evidence>
<dbReference type="InterPro" id="IPR001789">
    <property type="entry name" value="Sig_transdc_resp-reg_receiver"/>
</dbReference>
<keyword evidence="7" id="KW-0732">Signal</keyword>
<dbReference type="PROSITE" id="PS50110">
    <property type="entry name" value="RESPONSE_REGULATORY"/>
    <property type="match status" value="2"/>
</dbReference>
<evidence type="ECO:0000313" key="10">
    <source>
        <dbReference type="EMBL" id="MFC3607157.1"/>
    </source>
</evidence>
<feature type="transmembrane region" description="Helical" evidence="6">
    <location>
        <begin position="294"/>
        <end position="315"/>
    </location>
</feature>
<dbReference type="PANTHER" id="PTHR45339:SF1">
    <property type="entry name" value="HYBRID SIGNAL TRANSDUCTION HISTIDINE KINASE J"/>
    <property type="match status" value="1"/>
</dbReference>
<dbReference type="Gene3D" id="3.30.565.10">
    <property type="entry name" value="Histidine kinase-like ATPase, C-terminal domain"/>
    <property type="match status" value="1"/>
</dbReference>
<dbReference type="SMART" id="SM00448">
    <property type="entry name" value="REC"/>
    <property type="match status" value="2"/>
</dbReference>
<comment type="catalytic activity">
    <reaction evidence="1">
        <text>ATP + protein L-histidine = ADP + protein N-phospho-L-histidine.</text>
        <dbReference type="EC" id="2.7.13.3"/>
    </reaction>
</comment>
<accession>A0ABV7T3L4</accession>
<feature type="transmembrane region" description="Helical" evidence="6">
    <location>
        <begin position="265"/>
        <end position="288"/>
    </location>
</feature>
<dbReference type="SUPFAM" id="SSF52172">
    <property type="entry name" value="CheY-like"/>
    <property type="match status" value="2"/>
</dbReference>
<dbReference type="Gene3D" id="3.40.50.2300">
    <property type="match status" value="2"/>
</dbReference>
<feature type="domain" description="Histidine kinase" evidence="8">
    <location>
        <begin position="407"/>
        <end position="625"/>
    </location>
</feature>
<feature type="transmembrane region" description="Helical" evidence="6">
    <location>
        <begin position="234"/>
        <end position="253"/>
    </location>
</feature>
<dbReference type="Pfam" id="PF07696">
    <property type="entry name" value="7TMR-DISMED2"/>
    <property type="match status" value="1"/>
</dbReference>
<dbReference type="InterPro" id="IPR003661">
    <property type="entry name" value="HisK_dim/P_dom"/>
</dbReference>
<sequence>MRRLWTAIGTLFCLCLMAPAPLWAQNGDGEASSQNWHLLVDQSAQLTLEEVIAQRSLFQRLEQPAYSSLGPDKAVWLQVRIPPQTEPRWLWLTAPRLDYLDFYLLRDGALERQLESGEQRPRAARILAARPYLFSLPSDGHPREAYLRLESDHPLLAHFQLIDESGLMSLENTAYLYGALLGVLALLALHNLLRYATVPRRNYLWLSLLQLALMICASANLGVLAAWVPDLAQRQSMIADLSALLAGMLLLVYTRDFLHDQRRRWSSILLACGVGLLAIQGLAILLGQGHLQSLITYSLISLGALIAAGICLFHWRRGYRPARLAAAGMLALALGLGGFALILAGVGLTNSSVLLSLAFWSAPLSGLLQNFALIERQHRIQSARLDRFTAEAVNSAETRTRSDFLGRISHEIRAPLNGVLGMTELLIGTSLSAKQRDYVRTIHSSGNELLNLINELLDIPKLQAGDIELEQVQFDLHALIADCLDICRARAEQQGVELISLIQPQVPHIIAGDPARLRQIVLSLLDNALRQTEAGEVLLRVTRHDSAPRMRITVQDSGRPLDEAERDALLGAALDNSDFLDATSRGARIGLLIARQLTSLMHGTLGASSDVSQGNTLWIELPLPIKSPVEDEERALPLRGVRMLIVDDNETCRKVLAQQGMSWGMEVHAVTSGKEALAQLRTKALLDEYYDIVLLDQEMPGMSGLQLAMRIKEDLNLKHDLLLIMLTGISHAPSKVAARNAGIRCILAKPVAGYTLKTTLADELARRPGRRHEGPPVIARRAEPAGEELPDGFRILVAEDDSTSTKVMRGMLTKLGLQPDMVSNGEEALQAIKARPYDLVLMDCEMPLLDGYSATRRLREWESIQGRPRTPVVALTAHVFSEHRERARNAGMDGHMSKPVELSELRELVRYWGEARASTRAE</sequence>
<feature type="modified residue" description="4-aspartylphosphate" evidence="5">
    <location>
        <position position="696"/>
    </location>
</feature>
<dbReference type="RefSeq" id="WP_386361877.1">
    <property type="nucleotide sequence ID" value="NZ_JBHRXZ010000015.1"/>
</dbReference>
<evidence type="ECO:0000256" key="2">
    <source>
        <dbReference type="ARBA" id="ARBA00012438"/>
    </source>
</evidence>
<proteinExistence type="predicted"/>
<dbReference type="PROSITE" id="PS50109">
    <property type="entry name" value="HIS_KIN"/>
    <property type="match status" value="1"/>
</dbReference>
<dbReference type="Gene3D" id="2.60.40.2380">
    <property type="match status" value="1"/>
</dbReference>
<keyword evidence="3 5" id="KW-0597">Phosphoprotein</keyword>
<dbReference type="InterPro" id="IPR011622">
    <property type="entry name" value="7TMR_DISM_rcpt_extracell_dom2"/>
</dbReference>
<dbReference type="SMART" id="SM00387">
    <property type="entry name" value="HATPase_c"/>
    <property type="match status" value="1"/>
</dbReference>
<evidence type="ECO:0000256" key="5">
    <source>
        <dbReference type="PROSITE-ProRule" id="PRU00169"/>
    </source>
</evidence>
<keyword evidence="6" id="KW-0812">Transmembrane</keyword>